<dbReference type="STRING" id="468056.SAMN05443549_101735"/>
<sequence length="93" mass="11114">MTDAELLELEILLIEKYCFHEFGKIYHNEMTNEIIAFSDDLKHLLKKEYVGRFKTLDNKIIMSLDLFNLIKLRYFSRNESVIIEKLDTTLKIV</sequence>
<name>A0A1M5FDB2_9FLAO</name>
<organism evidence="1 2">
    <name type="scientific">Flavobacterium fluvii</name>
    <dbReference type="NCBI Taxonomy" id="468056"/>
    <lineage>
        <taxon>Bacteria</taxon>
        <taxon>Pseudomonadati</taxon>
        <taxon>Bacteroidota</taxon>
        <taxon>Flavobacteriia</taxon>
        <taxon>Flavobacteriales</taxon>
        <taxon>Flavobacteriaceae</taxon>
        <taxon>Flavobacterium</taxon>
    </lineage>
</organism>
<dbReference type="Proteomes" id="UP000184516">
    <property type="component" value="Unassembled WGS sequence"/>
</dbReference>
<dbReference type="EMBL" id="FQWB01000001">
    <property type="protein sequence ID" value="SHF89479.1"/>
    <property type="molecule type" value="Genomic_DNA"/>
</dbReference>
<accession>A0A1M5FDB2</accession>
<keyword evidence="2" id="KW-1185">Reference proteome</keyword>
<protein>
    <submittedName>
        <fullName evidence="1">Uncharacterized protein</fullName>
    </submittedName>
</protein>
<evidence type="ECO:0000313" key="2">
    <source>
        <dbReference type="Proteomes" id="UP000184516"/>
    </source>
</evidence>
<reference evidence="2" key="1">
    <citation type="submission" date="2016-11" db="EMBL/GenBank/DDBJ databases">
        <authorList>
            <person name="Varghese N."/>
            <person name="Submissions S."/>
        </authorList>
    </citation>
    <scope>NUCLEOTIDE SEQUENCE [LARGE SCALE GENOMIC DNA]</scope>
    <source>
        <strain evidence="2">DSM 19978</strain>
    </source>
</reference>
<dbReference type="RefSeq" id="WP_073367976.1">
    <property type="nucleotide sequence ID" value="NZ_FQWB01000001.1"/>
</dbReference>
<proteinExistence type="predicted"/>
<dbReference type="AlphaFoldDB" id="A0A1M5FDB2"/>
<evidence type="ECO:0000313" key="1">
    <source>
        <dbReference type="EMBL" id="SHF89479.1"/>
    </source>
</evidence>
<gene>
    <name evidence="1" type="ORF">SAMN05443549_101735</name>
</gene>